<name>A0A151I5H2_9HYME</name>
<reference evidence="1 2" key="1">
    <citation type="submission" date="2015-09" db="EMBL/GenBank/DDBJ databases">
        <title>Atta colombica WGS genome.</title>
        <authorList>
            <person name="Nygaard S."/>
            <person name="Hu H."/>
            <person name="Boomsma J."/>
            <person name="Zhang G."/>
        </authorList>
    </citation>
    <scope>NUCLEOTIDE SEQUENCE [LARGE SCALE GENOMIC DNA]</scope>
    <source>
        <strain evidence="1">Treedump-2</strain>
        <tissue evidence="1">Whole body</tissue>
    </source>
</reference>
<gene>
    <name evidence="1" type="ORF">ALC53_03211</name>
</gene>
<evidence type="ECO:0000313" key="2">
    <source>
        <dbReference type="Proteomes" id="UP000078540"/>
    </source>
</evidence>
<accession>A0A151I5H2</accession>
<keyword evidence="2" id="KW-1185">Reference proteome</keyword>
<dbReference type="AlphaFoldDB" id="A0A151I5H2"/>
<organism evidence="1 2">
    <name type="scientific">Atta colombica</name>
    <dbReference type="NCBI Taxonomy" id="520822"/>
    <lineage>
        <taxon>Eukaryota</taxon>
        <taxon>Metazoa</taxon>
        <taxon>Ecdysozoa</taxon>
        <taxon>Arthropoda</taxon>
        <taxon>Hexapoda</taxon>
        <taxon>Insecta</taxon>
        <taxon>Pterygota</taxon>
        <taxon>Neoptera</taxon>
        <taxon>Endopterygota</taxon>
        <taxon>Hymenoptera</taxon>
        <taxon>Apocrita</taxon>
        <taxon>Aculeata</taxon>
        <taxon>Formicoidea</taxon>
        <taxon>Formicidae</taxon>
        <taxon>Myrmicinae</taxon>
        <taxon>Atta</taxon>
    </lineage>
</organism>
<dbReference type="Proteomes" id="UP000078540">
    <property type="component" value="Unassembled WGS sequence"/>
</dbReference>
<proteinExistence type="predicted"/>
<evidence type="ECO:0000313" key="1">
    <source>
        <dbReference type="EMBL" id="KYM87924.1"/>
    </source>
</evidence>
<protein>
    <submittedName>
        <fullName evidence="1">Uncharacterized protein</fullName>
    </submittedName>
</protein>
<sequence length="71" mass="8401">MDTKNFNRGTRKWNRIKRNVKKLNTGYNNNEEPTISKDDLEGFRYRALLVDHLAIDFKSVFKAEQVVKISK</sequence>
<dbReference type="EMBL" id="KQ976427">
    <property type="protein sequence ID" value="KYM87924.1"/>
    <property type="molecule type" value="Genomic_DNA"/>
</dbReference>